<reference evidence="3 4" key="1">
    <citation type="journal article" date="2024" name="J Genomics">
        <title>Draft genome sequencing and assembly of Favolaschia claudopus CIRM-BRFM 2984 isolated from oak limbs.</title>
        <authorList>
            <person name="Navarro D."/>
            <person name="Drula E."/>
            <person name="Chaduli D."/>
            <person name="Cazenave R."/>
            <person name="Ahrendt S."/>
            <person name="Wang J."/>
            <person name="Lipzen A."/>
            <person name="Daum C."/>
            <person name="Barry K."/>
            <person name="Grigoriev I.V."/>
            <person name="Favel A."/>
            <person name="Rosso M.N."/>
            <person name="Martin F."/>
        </authorList>
    </citation>
    <scope>NUCLEOTIDE SEQUENCE [LARGE SCALE GENOMIC DNA]</scope>
    <source>
        <strain evidence="3 4">CIRM-BRFM 2984</strain>
    </source>
</reference>
<proteinExistence type="predicted"/>
<evidence type="ECO:0000256" key="1">
    <source>
        <dbReference type="SAM" id="MobiDB-lite"/>
    </source>
</evidence>
<keyword evidence="4" id="KW-1185">Reference proteome</keyword>
<protein>
    <submittedName>
        <fullName evidence="3">Uncharacterized protein</fullName>
    </submittedName>
</protein>
<dbReference type="AlphaFoldDB" id="A0AAW0A2E1"/>
<feature type="region of interest" description="Disordered" evidence="1">
    <location>
        <begin position="1"/>
        <end position="26"/>
    </location>
</feature>
<organism evidence="3 4">
    <name type="scientific">Favolaschia claudopus</name>
    <dbReference type="NCBI Taxonomy" id="2862362"/>
    <lineage>
        <taxon>Eukaryota</taxon>
        <taxon>Fungi</taxon>
        <taxon>Dikarya</taxon>
        <taxon>Basidiomycota</taxon>
        <taxon>Agaricomycotina</taxon>
        <taxon>Agaricomycetes</taxon>
        <taxon>Agaricomycetidae</taxon>
        <taxon>Agaricales</taxon>
        <taxon>Marasmiineae</taxon>
        <taxon>Mycenaceae</taxon>
        <taxon>Favolaschia</taxon>
    </lineage>
</organism>
<accession>A0AAW0A2E1</accession>
<evidence type="ECO:0000313" key="4">
    <source>
        <dbReference type="Proteomes" id="UP001362999"/>
    </source>
</evidence>
<sequence>MFSELSPYLLSSRPSGEHPPYESKKCLKHPSTQTAFNDNLKLLLIGLAPLQATRAWVDLMINPATVLALRPLNCSPPLLHKSTSRYQNGTAKNAPCSLTSSPPLLPSASLETEHFSSPPCSTFTAVGEIAVTCGEGTPTSPPILMSLLRHGCHNFNVQVRTTPRLAFHATTLPSPSDLRYLSMSTPSLSFVYALALCSLSVYLLFFLLTPFSNSPAPIVYHLSANEPTCCRARFCALLDLPRRLVSFSHTPAPTPALCASASAQTDFNAVVIFVKPGMNYVPQAARSLPR</sequence>
<feature type="compositionally biased region" description="Basic and acidic residues" evidence="1">
    <location>
        <begin position="15"/>
        <end position="25"/>
    </location>
</feature>
<gene>
    <name evidence="3" type="ORF">R3P38DRAFT_3219853</name>
</gene>
<keyword evidence="2" id="KW-0472">Membrane</keyword>
<dbReference type="EMBL" id="JAWWNJ010000091">
    <property type="protein sequence ID" value="KAK6997389.1"/>
    <property type="molecule type" value="Genomic_DNA"/>
</dbReference>
<evidence type="ECO:0000256" key="2">
    <source>
        <dbReference type="SAM" id="Phobius"/>
    </source>
</evidence>
<keyword evidence="2" id="KW-0812">Transmembrane</keyword>
<comment type="caution">
    <text evidence="3">The sequence shown here is derived from an EMBL/GenBank/DDBJ whole genome shotgun (WGS) entry which is preliminary data.</text>
</comment>
<keyword evidence="2" id="KW-1133">Transmembrane helix</keyword>
<name>A0AAW0A2E1_9AGAR</name>
<dbReference type="Proteomes" id="UP001362999">
    <property type="component" value="Unassembled WGS sequence"/>
</dbReference>
<evidence type="ECO:0000313" key="3">
    <source>
        <dbReference type="EMBL" id="KAK6997389.1"/>
    </source>
</evidence>
<feature type="transmembrane region" description="Helical" evidence="2">
    <location>
        <begin position="188"/>
        <end position="208"/>
    </location>
</feature>